<feature type="domain" description="NADH:quinone oxidoreductase/Mrp antiporter transmembrane" evidence="8">
    <location>
        <begin position="1"/>
        <end position="233"/>
    </location>
</feature>
<feature type="transmembrane region" description="Helical" evidence="7">
    <location>
        <begin position="37"/>
        <end position="54"/>
    </location>
</feature>
<comment type="subcellular location">
    <subcellularLocation>
        <location evidence="1">Cell membrane</location>
        <topology evidence="1">Multi-pass membrane protein</topology>
    </subcellularLocation>
</comment>
<dbReference type="Pfam" id="PF00361">
    <property type="entry name" value="Proton_antipo_M"/>
    <property type="match status" value="1"/>
</dbReference>
<evidence type="ECO:0000256" key="1">
    <source>
        <dbReference type="ARBA" id="ARBA00004651"/>
    </source>
</evidence>
<proteinExistence type="predicted"/>
<feature type="transmembrane region" description="Helical" evidence="7">
    <location>
        <begin position="127"/>
        <end position="151"/>
    </location>
</feature>
<organism evidence="9">
    <name type="scientific">marine sediment metagenome</name>
    <dbReference type="NCBI Taxonomy" id="412755"/>
    <lineage>
        <taxon>unclassified sequences</taxon>
        <taxon>metagenomes</taxon>
        <taxon>ecological metagenomes</taxon>
    </lineage>
</organism>
<evidence type="ECO:0000256" key="4">
    <source>
        <dbReference type="ARBA" id="ARBA00022989"/>
    </source>
</evidence>
<keyword evidence="4 7" id="KW-1133">Transmembrane helix</keyword>
<evidence type="ECO:0000259" key="8">
    <source>
        <dbReference type="Pfam" id="PF00361"/>
    </source>
</evidence>
<evidence type="ECO:0000256" key="5">
    <source>
        <dbReference type="ARBA" id="ARBA00023002"/>
    </source>
</evidence>
<dbReference type="PANTHER" id="PTHR42682:SF4">
    <property type="entry name" value="NADH-UBIQUINONE_PLASTOQUINONE"/>
    <property type="match status" value="1"/>
</dbReference>
<feature type="transmembrane region" description="Helical" evidence="7">
    <location>
        <begin position="97"/>
        <end position="115"/>
    </location>
</feature>
<dbReference type="PRINTS" id="PR01437">
    <property type="entry name" value="NUOXDRDTASE4"/>
</dbReference>
<evidence type="ECO:0000313" key="9">
    <source>
        <dbReference type="EMBL" id="GAI00202.1"/>
    </source>
</evidence>
<dbReference type="PANTHER" id="PTHR42682">
    <property type="entry name" value="HYDROGENASE-4 COMPONENT F"/>
    <property type="match status" value="1"/>
</dbReference>
<dbReference type="GO" id="GO:0008137">
    <property type="term" value="F:NADH dehydrogenase (ubiquinone) activity"/>
    <property type="evidence" value="ECO:0007669"/>
    <property type="project" value="InterPro"/>
</dbReference>
<dbReference type="InterPro" id="IPR003918">
    <property type="entry name" value="NADH_UbQ_OxRdtase"/>
</dbReference>
<sequence length="442" mass="48557">AGFRYILVHAFGGSVLMAGILWHLGETGSLLFNHFEGGIASYLILFGFALNAAIPPLNGWLTDSYPEGTVAGSVFLSAFTTKVAVYALARGFAGLELLMWAGAIMAVYGVVFAFLANDGRRLLSYHIISQVGYMVCGVGIGTQMAINGAIAHAFAHILYKGLLFMGIGAVLYATGRSKLTELGGLSRSMWLTLIFFMVGAFSISGVPLFSGFVSKTMTIHAAEIAHLGAVVLLLELASIGTFLSIALKLPYFTWFSTDRSLKPKPVPLGMYVGMGLTSAICIAIGVYPALLYNLLPFEVNYQPYTAFHVIQTMQLLIFTGLAFWLLMRKLHVEATITLDTDWFYRRPSQLAYNVFSVWVCRLFGAVESLALRLVWFIVKLSANPPGYLVEMIRSTRYVFFHVERPAPEPATFSPDRYRISLGVMVLVVLLCLIVLLAWDVFI</sequence>
<keyword evidence="2" id="KW-1003">Cell membrane</keyword>
<feature type="transmembrane region" description="Helical" evidence="7">
    <location>
        <begin position="268"/>
        <end position="292"/>
    </location>
</feature>
<dbReference type="InterPro" id="IPR001750">
    <property type="entry name" value="ND/Mrp_TM"/>
</dbReference>
<evidence type="ECO:0000256" key="3">
    <source>
        <dbReference type="ARBA" id="ARBA00022692"/>
    </source>
</evidence>
<dbReference type="GO" id="GO:0042773">
    <property type="term" value="P:ATP synthesis coupled electron transport"/>
    <property type="evidence" value="ECO:0007669"/>
    <property type="project" value="InterPro"/>
</dbReference>
<feature type="transmembrane region" description="Helical" evidence="7">
    <location>
        <begin position="419"/>
        <end position="441"/>
    </location>
</feature>
<evidence type="ECO:0000256" key="2">
    <source>
        <dbReference type="ARBA" id="ARBA00022475"/>
    </source>
</evidence>
<comment type="caution">
    <text evidence="9">The sequence shown here is derived from an EMBL/GenBank/DDBJ whole genome shotgun (WGS) entry which is preliminary data.</text>
</comment>
<dbReference type="GO" id="GO:0005886">
    <property type="term" value="C:plasma membrane"/>
    <property type="evidence" value="ECO:0007669"/>
    <property type="project" value="UniProtKB-SubCell"/>
</dbReference>
<feature type="non-terminal residue" evidence="9">
    <location>
        <position position="1"/>
    </location>
</feature>
<dbReference type="InterPro" id="IPR052175">
    <property type="entry name" value="ComplexI-like_HydComp"/>
</dbReference>
<feature type="transmembrane region" description="Helical" evidence="7">
    <location>
        <begin position="224"/>
        <end position="247"/>
    </location>
</feature>
<keyword evidence="5" id="KW-0560">Oxidoreductase</keyword>
<dbReference type="GO" id="GO:0016491">
    <property type="term" value="F:oxidoreductase activity"/>
    <property type="evidence" value="ECO:0007669"/>
    <property type="project" value="UniProtKB-KW"/>
</dbReference>
<reference evidence="9" key="1">
    <citation type="journal article" date="2014" name="Front. Microbiol.">
        <title>High frequency of phylogenetically diverse reductive dehalogenase-homologous genes in deep subseafloor sedimentary metagenomes.</title>
        <authorList>
            <person name="Kawai M."/>
            <person name="Futagami T."/>
            <person name="Toyoda A."/>
            <person name="Takaki Y."/>
            <person name="Nishi S."/>
            <person name="Hori S."/>
            <person name="Arai W."/>
            <person name="Tsubouchi T."/>
            <person name="Morono Y."/>
            <person name="Uchiyama I."/>
            <person name="Ito T."/>
            <person name="Fujiyama A."/>
            <person name="Inagaki F."/>
            <person name="Takami H."/>
        </authorList>
    </citation>
    <scope>NUCLEOTIDE SEQUENCE</scope>
    <source>
        <strain evidence="9">Expedition CK06-06</strain>
    </source>
</reference>
<accession>X1JZK4</accession>
<evidence type="ECO:0000256" key="7">
    <source>
        <dbReference type="SAM" id="Phobius"/>
    </source>
</evidence>
<protein>
    <recommendedName>
        <fullName evidence="8">NADH:quinone oxidoreductase/Mrp antiporter transmembrane domain-containing protein</fullName>
    </recommendedName>
</protein>
<feature type="transmembrane region" description="Helical" evidence="7">
    <location>
        <begin position="187"/>
        <end position="212"/>
    </location>
</feature>
<evidence type="ECO:0000256" key="6">
    <source>
        <dbReference type="ARBA" id="ARBA00023136"/>
    </source>
</evidence>
<feature type="transmembrane region" description="Helical" evidence="7">
    <location>
        <begin position="157"/>
        <end position="175"/>
    </location>
</feature>
<gene>
    <name evidence="9" type="ORF">S06H3_04968</name>
</gene>
<name>X1JZK4_9ZZZZ</name>
<feature type="transmembrane region" description="Helical" evidence="7">
    <location>
        <begin position="6"/>
        <end position="25"/>
    </location>
</feature>
<feature type="transmembrane region" description="Helical" evidence="7">
    <location>
        <begin position="304"/>
        <end position="326"/>
    </location>
</feature>
<keyword evidence="6 7" id="KW-0472">Membrane</keyword>
<dbReference type="EMBL" id="BARV01001793">
    <property type="protein sequence ID" value="GAI00202.1"/>
    <property type="molecule type" value="Genomic_DNA"/>
</dbReference>
<keyword evidence="3 7" id="KW-0812">Transmembrane</keyword>
<dbReference type="AlphaFoldDB" id="X1JZK4"/>